<dbReference type="AlphaFoldDB" id="E9H8I3"/>
<dbReference type="InParanoid" id="E9H8I3"/>
<dbReference type="HOGENOM" id="CLU_2199602_0_0_1"/>
<sequence>MDRGSQVLEEEAIEEAIIRLAAMKARRLTLRRQITMTNRQIKSLINVRGSRGSLRGCLRRVEELLLESTRLHSEILSVEDNDVEAERQDSYHLGYITRSNEPLLRKSI</sequence>
<evidence type="ECO:0000313" key="1">
    <source>
        <dbReference type="EMBL" id="EFX71948.1"/>
    </source>
</evidence>
<protein>
    <submittedName>
        <fullName evidence="1">Uncharacterized protein</fullName>
    </submittedName>
</protein>
<keyword evidence="2" id="KW-1185">Reference proteome</keyword>
<dbReference type="PhylomeDB" id="E9H8I3"/>
<dbReference type="PANTHER" id="PTHR46903:SF1">
    <property type="entry name" value="CCHC-TYPE DOMAIN-CONTAINING PROTEIN"/>
    <property type="match status" value="1"/>
</dbReference>
<organism evidence="1 2">
    <name type="scientific">Daphnia pulex</name>
    <name type="common">Water flea</name>
    <dbReference type="NCBI Taxonomy" id="6669"/>
    <lineage>
        <taxon>Eukaryota</taxon>
        <taxon>Metazoa</taxon>
        <taxon>Ecdysozoa</taxon>
        <taxon>Arthropoda</taxon>
        <taxon>Crustacea</taxon>
        <taxon>Branchiopoda</taxon>
        <taxon>Diplostraca</taxon>
        <taxon>Cladocera</taxon>
        <taxon>Anomopoda</taxon>
        <taxon>Daphniidae</taxon>
        <taxon>Daphnia</taxon>
    </lineage>
</organism>
<dbReference type="KEGG" id="dpx:DAPPUDRAFT_255090"/>
<reference evidence="1 2" key="1">
    <citation type="journal article" date="2011" name="Science">
        <title>The ecoresponsive genome of Daphnia pulex.</title>
        <authorList>
            <person name="Colbourne J.K."/>
            <person name="Pfrender M.E."/>
            <person name="Gilbert D."/>
            <person name="Thomas W.K."/>
            <person name="Tucker A."/>
            <person name="Oakley T.H."/>
            <person name="Tokishita S."/>
            <person name="Aerts A."/>
            <person name="Arnold G.J."/>
            <person name="Basu M.K."/>
            <person name="Bauer D.J."/>
            <person name="Caceres C.E."/>
            <person name="Carmel L."/>
            <person name="Casola C."/>
            <person name="Choi J.H."/>
            <person name="Detter J.C."/>
            <person name="Dong Q."/>
            <person name="Dusheyko S."/>
            <person name="Eads B.D."/>
            <person name="Frohlich T."/>
            <person name="Geiler-Samerotte K.A."/>
            <person name="Gerlach D."/>
            <person name="Hatcher P."/>
            <person name="Jogdeo S."/>
            <person name="Krijgsveld J."/>
            <person name="Kriventseva E.V."/>
            <person name="Kultz D."/>
            <person name="Laforsch C."/>
            <person name="Lindquist E."/>
            <person name="Lopez J."/>
            <person name="Manak J.R."/>
            <person name="Muller J."/>
            <person name="Pangilinan J."/>
            <person name="Patwardhan R.P."/>
            <person name="Pitluck S."/>
            <person name="Pritham E.J."/>
            <person name="Rechtsteiner A."/>
            <person name="Rho M."/>
            <person name="Rogozin I.B."/>
            <person name="Sakarya O."/>
            <person name="Salamov A."/>
            <person name="Schaack S."/>
            <person name="Shapiro H."/>
            <person name="Shiga Y."/>
            <person name="Skalitzky C."/>
            <person name="Smith Z."/>
            <person name="Souvorov A."/>
            <person name="Sung W."/>
            <person name="Tang Z."/>
            <person name="Tsuchiya D."/>
            <person name="Tu H."/>
            <person name="Vos H."/>
            <person name="Wang M."/>
            <person name="Wolf Y.I."/>
            <person name="Yamagata H."/>
            <person name="Yamada T."/>
            <person name="Ye Y."/>
            <person name="Shaw J.R."/>
            <person name="Andrews J."/>
            <person name="Crease T.J."/>
            <person name="Tang H."/>
            <person name="Lucas S.M."/>
            <person name="Robertson H.M."/>
            <person name="Bork P."/>
            <person name="Koonin E.V."/>
            <person name="Zdobnov E.M."/>
            <person name="Grigoriev I.V."/>
            <person name="Lynch M."/>
            <person name="Boore J.L."/>
        </authorList>
    </citation>
    <scope>NUCLEOTIDE SEQUENCE [LARGE SCALE GENOMIC DNA]</scope>
</reference>
<dbReference type="Proteomes" id="UP000000305">
    <property type="component" value="Unassembled WGS sequence"/>
</dbReference>
<name>E9H8I3_DAPPU</name>
<proteinExistence type="predicted"/>
<evidence type="ECO:0000313" key="2">
    <source>
        <dbReference type="Proteomes" id="UP000000305"/>
    </source>
</evidence>
<dbReference type="EMBL" id="GL732604">
    <property type="protein sequence ID" value="EFX71948.1"/>
    <property type="molecule type" value="Genomic_DNA"/>
</dbReference>
<accession>E9H8I3</accession>
<dbReference type="PANTHER" id="PTHR46903">
    <property type="entry name" value="C2H2-TYPE DOMAIN-CONTAINING PROTEIN"/>
    <property type="match status" value="1"/>
</dbReference>
<gene>
    <name evidence="1" type="ORF">DAPPUDRAFT_255090</name>
</gene>